<organism evidence="1 2">
    <name type="scientific">Naganishia cerealis</name>
    <dbReference type="NCBI Taxonomy" id="610337"/>
    <lineage>
        <taxon>Eukaryota</taxon>
        <taxon>Fungi</taxon>
        <taxon>Dikarya</taxon>
        <taxon>Basidiomycota</taxon>
        <taxon>Agaricomycotina</taxon>
        <taxon>Tremellomycetes</taxon>
        <taxon>Filobasidiales</taxon>
        <taxon>Filobasidiaceae</taxon>
        <taxon>Naganishia</taxon>
    </lineage>
</organism>
<evidence type="ECO:0000313" key="1">
    <source>
        <dbReference type="EMBL" id="KAJ9105814.1"/>
    </source>
</evidence>
<reference evidence="1" key="1">
    <citation type="submission" date="2023-04" db="EMBL/GenBank/DDBJ databases">
        <title>Draft Genome sequencing of Naganishia species isolated from polar environments using Oxford Nanopore Technology.</title>
        <authorList>
            <person name="Leo P."/>
            <person name="Venkateswaran K."/>
        </authorList>
    </citation>
    <scope>NUCLEOTIDE SEQUENCE</scope>
    <source>
        <strain evidence="1">MNA-CCFEE 5261</strain>
    </source>
</reference>
<name>A0ACC2W3F5_9TREE</name>
<comment type="caution">
    <text evidence="1">The sequence shown here is derived from an EMBL/GenBank/DDBJ whole genome shotgun (WGS) entry which is preliminary data.</text>
</comment>
<dbReference type="Proteomes" id="UP001241377">
    <property type="component" value="Unassembled WGS sequence"/>
</dbReference>
<protein>
    <submittedName>
        <fullName evidence="1">Pre-mRNA-splicing factor prp46</fullName>
    </submittedName>
</protein>
<gene>
    <name evidence="1" type="primary">PRP46_1</name>
    <name evidence="1" type="ORF">QFC19_003382</name>
</gene>
<sequence length="499" mass="53704">MAAETSSLPTLSELNKLSTKRTRAVFLSETGDDEFGGLERAYKIKIASKLATEYHDVQTLPPVLAAKQPAGPKRPQPANGAAANGQGLITNGGGGVKLIGGPGGAATENGSTTESIPQQNTALVSFRHQQGYGAEGGAASSRLSQALMRKKEEREEKPDYHAPCKFSSHLALLDPPQRLMFFSSNDPALGKLKTVISGHMGWVRSVAVEPGNQWFATGAGDRVIKIWDLASGELKLSLTGHISAVRGLGVSTRHPYLFSCGEDKMVKCWDLETNKVIRHYHGHLSGVYSLDIHPTLDVLVTAGRDATARVWDMRTKSNIFTLAGHTATVADVKCQDSDPQVITASMDSTIKLWDLAAGKAMTTLTHHKKSVRALAIAPHEYTFASASSGGNKYVVFTHLRCAIVADSRLIFPRSIKKWKCPEGTFVFNFPGHDAIINTLSVNEDGVLFSGGGSITGDNGSLSFWDYKTGKPFQHLNDIPQSGSLDSEAVSSTELYNRKA</sequence>
<evidence type="ECO:0000313" key="2">
    <source>
        <dbReference type="Proteomes" id="UP001241377"/>
    </source>
</evidence>
<proteinExistence type="predicted"/>
<keyword evidence="2" id="KW-1185">Reference proteome</keyword>
<accession>A0ACC2W3F5</accession>
<dbReference type="EMBL" id="JASBWR010000032">
    <property type="protein sequence ID" value="KAJ9105814.1"/>
    <property type="molecule type" value="Genomic_DNA"/>
</dbReference>